<proteinExistence type="predicted"/>
<accession>A0A8S5MHR4</accession>
<name>A0A8S5MHR4_9CAUD</name>
<sequence>MCPREDVDDLLVERQQHNQKKAQWVQVRRKPGTDVPMTKASGGRPVRQTRKEVSKMAKVGCPRKYQSVKQMQRAIDAYFESCKGTPLMIDGDVATDKYGRPIILDEKPPTVTGLALALGFTGRQALLDYQARPEFTDTVTRAKSMCEEYAEARLYDRDGANGAKFSLSCNFGWREVNETKVSTDAVKVIIDV</sequence>
<organism evidence="1">
    <name type="scientific">Siphoviridae sp. ctHxr66</name>
    <dbReference type="NCBI Taxonomy" id="2826237"/>
    <lineage>
        <taxon>Viruses</taxon>
        <taxon>Duplodnaviria</taxon>
        <taxon>Heunggongvirae</taxon>
        <taxon>Uroviricota</taxon>
        <taxon>Caudoviricetes</taxon>
    </lineage>
</organism>
<dbReference type="InterPro" id="IPR032066">
    <property type="entry name" value="GP3_package"/>
</dbReference>
<reference evidence="1" key="1">
    <citation type="journal article" date="2021" name="Proc. Natl. Acad. Sci. U.S.A.">
        <title>A Catalog of Tens of Thousands of Viruses from Human Metagenomes Reveals Hidden Associations with Chronic Diseases.</title>
        <authorList>
            <person name="Tisza M.J."/>
            <person name="Buck C.B."/>
        </authorList>
    </citation>
    <scope>NUCLEOTIDE SEQUENCE</scope>
    <source>
        <strain evidence="1">CtHxr66</strain>
    </source>
</reference>
<protein>
    <submittedName>
        <fullName evidence="1">DNA packaging protein gp3</fullName>
    </submittedName>
</protein>
<evidence type="ECO:0000313" key="1">
    <source>
        <dbReference type="EMBL" id="DAD81758.1"/>
    </source>
</evidence>
<dbReference type="Gene3D" id="1.10.132.80">
    <property type="match status" value="1"/>
</dbReference>
<dbReference type="Pfam" id="PF16677">
    <property type="entry name" value="GP3_package"/>
    <property type="match status" value="1"/>
</dbReference>
<dbReference type="EMBL" id="BK014907">
    <property type="protein sequence ID" value="DAD81758.1"/>
    <property type="molecule type" value="Genomic_DNA"/>
</dbReference>